<keyword evidence="12 16" id="KW-0175">Coiled coil</keyword>
<feature type="compositionally biased region" description="Basic and acidic residues" evidence="17">
    <location>
        <begin position="574"/>
        <end position="592"/>
    </location>
</feature>
<feature type="compositionally biased region" description="Polar residues" evidence="17">
    <location>
        <begin position="47"/>
        <end position="70"/>
    </location>
</feature>
<evidence type="ECO:0000256" key="11">
    <source>
        <dbReference type="ARBA" id="ARBA00022840"/>
    </source>
</evidence>
<feature type="coiled-coil region" evidence="16">
    <location>
        <begin position="848"/>
        <end position="882"/>
    </location>
</feature>
<feature type="region of interest" description="Disordered" evidence="17">
    <location>
        <begin position="1131"/>
        <end position="1157"/>
    </location>
</feature>
<dbReference type="Pfam" id="PF00069">
    <property type="entry name" value="Pkinase"/>
    <property type="match status" value="1"/>
</dbReference>
<gene>
    <name evidence="19" type="ORF">ASPVEDRAFT_84972</name>
</gene>
<keyword evidence="11 15" id="KW-0067">ATP-binding</keyword>
<dbReference type="Proteomes" id="UP000184073">
    <property type="component" value="Unassembled WGS sequence"/>
</dbReference>
<dbReference type="PROSITE" id="PS00107">
    <property type="entry name" value="PROTEIN_KINASE_ATP"/>
    <property type="match status" value="1"/>
</dbReference>
<dbReference type="STRING" id="1036611.A0A1L9PQ16"/>
<dbReference type="OrthoDB" id="45365at2759"/>
<feature type="compositionally biased region" description="Low complexity" evidence="17">
    <location>
        <begin position="604"/>
        <end position="615"/>
    </location>
</feature>
<evidence type="ECO:0000256" key="15">
    <source>
        <dbReference type="PROSITE-ProRule" id="PRU10141"/>
    </source>
</evidence>
<feature type="binding site" evidence="15">
    <location>
        <position position="1525"/>
    </location>
    <ligand>
        <name>ATP</name>
        <dbReference type="ChEBI" id="CHEBI:30616"/>
    </ligand>
</feature>
<dbReference type="Gene3D" id="2.120.10.80">
    <property type="entry name" value="Kelch-type beta propeller"/>
    <property type="match status" value="1"/>
</dbReference>
<dbReference type="PROSITE" id="PS00108">
    <property type="entry name" value="PROTEIN_KINASE_ST"/>
    <property type="match status" value="1"/>
</dbReference>
<comment type="similarity">
    <text evidence="2">Belongs to the protein kinase superfamily. CK1 Ser/Thr protein kinase family. Casein kinase I subfamily.</text>
</comment>
<feature type="compositionally biased region" description="Low complexity" evidence="17">
    <location>
        <begin position="94"/>
        <end position="109"/>
    </location>
</feature>
<dbReference type="FunFam" id="3.30.200.20:FF:000538">
    <property type="entry name" value="Putative Casein kinase I"/>
    <property type="match status" value="1"/>
</dbReference>
<keyword evidence="10" id="KW-0418">Kinase</keyword>
<dbReference type="InterPro" id="IPR008271">
    <property type="entry name" value="Ser/Thr_kinase_AS"/>
</dbReference>
<evidence type="ECO:0000256" key="13">
    <source>
        <dbReference type="ARBA" id="ARBA00047899"/>
    </source>
</evidence>
<feature type="region of interest" description="Disordered" evidence="17">
    <location>
        <begin position="1367"/>
        <end position="1400"/>
    </location>
</feature>
<keyword evidence="5" id="KW-0963">Cytoplasm</keyword>
<dbReference type="FunFam" id="2.120.10.80:FF:000049">
    <property type="entry name" value="Cell polarity protein (Tea1)"/>
    <property type="match status" value="1"/>
</dbReference>
<feature type="region of interest" description="Disordered" evidence="17">
    <location>
        <begin position="1"/>
        <end position="112"/>
    </location>
</feature>
<dbReference type="SMART" id="SM00612">
    <property type="entry name" value="Kelch"/>
    <property type="match status" value="2"/>
</dbReference>
<evidence type="ECO:0000256" key="9">
    <source>
        <dbReference type="ARBA" id="ARBA00022741"/>
    </source>
</evidence>
<comment type="subcellular location">
    <subcellularLocation>
        <location evidence="1">Cytoplasm</location>
    </subcellularLocation>
</comment>
<dbReference type="InterPro" id="IPR006652">
    <property type="entry name" value="Kelch_1"/>
</dbReference>
<keyword evidence="8" id="KW-0677">Repeat</keyword>
<proteinExistence type="inferred from homology"/>
<evidence type="ECO:0000256" key="12">
    <source>
        <dbReference type="ARBA" id="ARBA00023054"/>
    </source>
</evidence>
<feature type="region of interest" description="Disordered" evidence="17">
    <location>
        <begin position="444"/>
        <end position="679"/>
    </location>
</feature>
<dbReference type="SMART" id="SM00220">
    <property type="entry name" value="S_TKc"/>
    <property type="match status" value="1"/>
</dbReference>
<feature type="coiled-coil region" evidence="16">
    <location>
        <begin position="1038"/>
        <end position="1121"/>
    </location>
</feature>
<dbReference type="EMBL" id="KV878130">
    <property type="protein sequence ID" value="OJJ03525.1"/>
    <property type="molecule type" value="Genomic_DNA"/>
</dbReference>
<dbReference type="InterPro" id="IPR015915">
    <property type="entry name" value="Kelch-typ_b-propeller"/>
</dbReference>
<dbReference type="GeneID" id="63733143"/>
<sequence>MAFLFKSKKNSQQATGGLPPATRNVHTSEGAPAGSGAVLNGSKDGVATSQTPTPTSGSFNNSLNSVGSTNSPEQQQQRVRQRAESESQAHRSQPPTASSTSPGSSPGASLYPWSQRRLNFSSPQANPFPRYGAAINSVASKEGDVYMMGGLIDGSTVKGDLWMMESSSGNLSCFPIATVSEGPGPRVGHASLLVGNAFIVFGGDTKVDENDTLDDTLYLLNTSSRQWSRSIPPGPRPTGRYGHTLNILGSRLYVFGGQVEGYFFNDLVAFDLNQLQNPGNKWEFLIKNSHEGGPSPGQIPPARTNHTIVSFNDKLYLFGGTNGLQWFNDVWSYDPRANSWTQLDCVGFIPTPREGHAAALVNDVMYVFGGRTDEGIDLGDLAAFRISTRRWYSFQNMGPAPSPRSGHSMTAFGKQIIVLAGEPSSAPRDPVELSMTYMLDTSKIRYPTENGERGTAAKPGAGDKSTALSGRTSREAPNQQLDQARRGQAQSRESVASPTGRATELALGTGPGSRLPRASIANAPSGPPPPGQAPTPGSRANNPPQGNNFRSKTPPTKQDRTYGGPPIDTARAIAGERERESAPRDSPKDSRNVQESNGQRTPTQQSSSRMSARAMEAGEAAPLIAPARQRSLRQRQRSSMDSADESILGRHASVDGSVDSRGYRNSKTGEEPRSPRLTAHQEALIKELEALKSRNAWYASELALAKKAGYSPNISTNSVLDERTAEAFGDEDRPLIEAFLAMRAELAKMQATVDRQAAIASKRVAEVEQQRDVAVNEAAYARAKLAAHGGSQQSTPSLDGQSHDLDKAASERTTDLSRRLALALASQNELKSKLEALTTDFDQEKRGRELAEETSEATRRRLAELEMQNNALETESLRAQLHQIEASLREESMLRSEAESSQKQLILDKEELSKKLEDSSGRLKDFGDNIGGLRLAVTASSEKATVLEKKLDEERERREGLERKLLQLRSEHEERTSELENATRRLRDAEELAETHAREAETHKNAFILGLERASSFDSETSARSLADQRVASSEAQVERANKLAKASQAAADEAAEKLRRAEERIAGLEAYQEQASREGLQLRRQLQAALKDCQTYTAENRELKSKIEGHQREAGALSVQHTALKDLLGERGVSYTDSRRSPRMESPGSRFGTPEQNRLRELEQQLSTSLKAHDEMKSSFETREQEADRAYREKLEQLENDYQSAVHYVKGTEKMLKRMKDELTRYKSQNAKIQSELDAAQSRDVEDESGASSEWEAERSQLQKSIAELQQNTSFSITNLEEQVTRLKDSLTSTEAEKKKSHAEYESMKQELLAVTEKSRSELEQLKQENSLLETRAVDAEHKVSMLLDQVEASVGQYRRQSQHGALNGISRTHSNASSGTIGGGTRRSRANSAVSQDDTFLDNRGSMALDSLANELEALRTHWESTNSNYRLSTHSDFDRTPTKESGLSDSLAEWRRRLDEDEAKNPSSEKNFSSLSLHSSKMTTMDLRVGNKYRIGRKIGSGSFGDIYLGTNIISGEEIAIKLESVKAKHPQLEYEARVYKSLAGGVGIPFVRWFGTECDYNAMVIDLLGPSLEDLFNFCNRKFSLKTVLLLADQLISRIEYIHAKSFIHRDIKPDNFLMGIGKRGNQVNVIDFGLAKKYRDPKTHFHIPYRENKNLTGTARYASINTHLGVEQSRRDDMESLGYVMLYFCRGTLPWQGLKAATKKQKYDRIMEKKMTTPTEVLCRGFPNEFSIYLNYTRSLRFDDKPDYSYLRKIFRDLFVRESFQYDYVFDWTVYKYQKNAAMIVDAKKDKEAEEQQRRQGGNIPMSGGAAKPGAISSQRRKIMERGTLDNTPDTNRAVGGSDRM</sequence>
<evidence type="ECO:0000256" key="3">
    <source>
        <dbReference type="ARBA" id="ARBA00012513"/>
    </source>
</evidence>
<dbReference type="PANTHER" id="PTHR11909">
    <property type="entry name" value="CASEIN KINASE-RELATED"/>
    <property type="match status" value="1"/>
</dbReference>
<feature type="compositionally biased region" description="Polar residues" evidence="17">
    <location>
        <begin position="539"/>
        <end position="556"/>
    </location>
</feature>
<keyword evidence="7" id="KW-0808">Transferase</keyword>
<dbReference type="InterPro" id="IPR050235">
    <property type="entry name" value="CK1_Ser-Thr_kinase"/>
</dbReference>
<feature type="compositionally biased region" description="Polar residues" evidence="17">
    <location>
        <begin position="593"/>
        <end position="603"/>
    </location>
</feature>
<dbReference type="PROSITE" id="PS50011">
    <property type="entry name" value="PROTEIN_KINASE_DOM"/>
    <property type="match status" value="1"/>
</dbReference>
<evidence type="ECO:0000313" key="20">
    <source>
        <dbReference type="Proteomes" id="UP000184073"/>
    </source>
</evidence>
<feature type="compositionally biased region" description="Polar residues" evidence="17">
    <location>
        <begin position="790"/>
        <end position="800"/>
    </location>
</feature>
<feature type="compositionally biased region" description="Polar residues" evidence="17">
    <location>
        <begin position="1367"/>
        <end position="1378"/>
    </location>
</feature>
<feature type="region of interest" description="Disordered" evidence="17">
    <location>
        <begin position="1235"/>
        <end position="1264"/>
    </location>
</feature>
<dbReference type="InterPro" id="IPR017441">
    <property type="entry name" value="Protein_kinase_ATP_BS"/>
</dbReference>
<evidence type="ECO:0000256" key="8">
    <source>
        <dbReference type="ARBA" id="ARBA00022737"/>
    </source>
</evidence>
<keyword evidence="20" id="KW-1185">Reference proteome</keyword>
<accession>A0A1L9PQ16</accession>
<name>A0A1L9PQ16_ASPVE</name>
<feature type="region of interest" description="Disordered" evidence="17">
    <location>
        <begin position="786"/>
        <end position="812"/>
    </location>
</feature>
<evidence type="ECO:0000256" key="14">
    <source>
        <dbReference type="ARBA" id="ARBA00048679"/>
    </source>
</evidence>
<evidence type="ECO:0000256" key="10">
    <source>
        <dbReference type="ARBA" id="ARBA00022777"/>
    </source>
</evidence>
<evidence type="ECO:0000256" key="4">
    <source>
        <dbReference type="ARBA" id="ARBA00022441"/>
    </source>
</evidence>
<evidence type="ECO:0000256" key="2">
    <source>
        <dbReference type="ARBA" id="ARBA00005926"/>
    </source>
</evidence>
<dbReference type="SUPFAM" id="SSF117281">
    <property type="entry name" value="Kelch motif"/>
    <property type="match status" value="1"/>
</dbReference>
<evidence type="ECO:0000256" key="16">
    <source>
        <dbReference type="SAM" id="Coils"/>
    </source>
</evidence>
<evidence type="ECO:0000256" key="6">
    <source>
        <dbReference type="ARBA" id="ARBA00022527"/>
    </source>
</evidence>
<evidence type="ECO:0000256" key="7">
    <source>
        <dbReference type="ARBA" id="ARBA00022679"/>
    </source>
</evidence>
<dbReference type="GO" id="GO:0004674">
    <property type="term" value="F:protein serine/threonine kinase activity"/>
    <property type="evidence" value="ECO:0007669"/>
    <property type="project" value="UniProtKB-KW"/>
</dbReference>
<dbReference type="Pfam" id="PF24681">
    <property type="entry name" value="Kelch_KLHDC2_KLHL20_DRC7"/>
    <property type="match status" value="1"/>
</dbReference>
<feature type="compositionally biased region" description="Basic and acidic residues" evidence="17">
    <location>
        <begin position="1436"/>
        <end position="1445"/>
    </location>
</feature>
<evidence type="ECO:0000256" key="1">
    <source>
        <dbReference type="ARBA" id="ARBA00004496"/>
    </source>
</evidence>
<feature type="compositionally biased region" description="Basic and acidic residues" evidence="17">
    <location>
        <begin position="801"/>
        <end position="812"/>
    </location>
</feature>
<organism evidence="19 20">
    <name type="scientific">Aspergillus versicolor CBS 583.65</name>
    <dbReference type="NCBI Taxonomy" id="1036611"/>
    <lineage>
        <taxon>Eukaryota</taxon>
        <taxon>Fungi</taxon>
        <taxon>Dikarya</taxon>
        <taxon>Ascomycota</taxon>
        <taxon>Pezizomycotina</taxon>
        <taxon>Eurotiomycetes</taxon>
        <taxon>Eurotiomycetidae</taxon>
        <taxon>Eurotiales</taxon>
        <taxon>Aspergillaceae</taxon>
        <taxon>Aspergillus</taxon>
        <taxon>Aspergillus subgen. Nidulantes</taxon>
    </lineage>
</organism>
<dbReference type="InterPro" id="IPR011009">
    <property type="entry name" value="Kinase-like_dom_sf"/>
</dbReference>
<evidence type="ECO:0000256" key="17">
    <source>
        <dbReference type="SAM" id="MobiDB-lite"/>
    </source>
</evidence>
<dbReference type="Gene3D" id="1.10.510.10">
    <property type="entry name" value="Transferase(Phosphotransferase) domain 1"/>
    <property type="match status" value="1"/>
</dbReference>
<evidence type="ECO:0000313" key="19">
    <source>
        <dbReference type="EMBL" id="OJJ03525.1"/>
    </source>
</evidence>
<dbReference type="FunFam" id="1.10.510.10:FF:000159">
    <property type="entry name" value="Casein kinase I hhp1"/>
    <property type="match status" value="1"/>
</dbReference>
<comment type="catalytic activity">
    <reaction evidence="13">
        <text>L-threonyl-[protein] + ATP = O-phospho-L-threonyl-[protein] + ADP + H(+)</text>
        <dbReference type="Rhea" id="RHEA:46608"/>
        <dbReference type="Rhea" id="RHEA-COMP:11060"/>
        <dbReference type="Rhea" id="RHEA-COMP:11605"/>
        <dbReference type="ChEBI" id="CHEBI:15378"/>
        <dbReference type="ChEBI" id="CHEBI:30013"/>
        <dbReference type="ChEBI" id="CHEBI:30616"/>
        <dbReference type="ChEBI" id="CHEBI:61977"/>
        <dbReference type="ChEBI" id="CHEBI:456216"/>
        <dbReference type="EC" id="2.7.11.1"/>
    </reaction>
</comment>
<comment type="catalytic activity">
    <reaction evidence="14">
        <text>L-seryl-[protein] + ATP = O-phospho-L-seryl-[protein] + ADP + H(+)</text>
        <dbReference type="Rhea" id="RHEA:17989"/>
        <dbReference type="Rhea" id="RHEA-COMP:9863"/>
        <dbReference type="Rhea" id="RHEA-COMP:11604"/>
        <dbReference type="ChEBI" id="CHEBI:15378"/>
        <dbReference type="ChEBI" id="CHEBI:29999"/>
        <dbReference type="ChEBI" id="CHEBI:30616"/>
        <dbReference type="ChEBI" id="CHEBI:83421"/>
        <dbReference type="ChEBI" id="CHEBI:456216"/>
        <dbReference type="EC" id="2.7.11.1"/>
    </reaction>
</comment>
<keyword evidence="6" id="KW-0723">Serine/threonine-protein kinase</keyword>
<protein>
    <recommendedName>
        <fullName evidence="3">non-specific serine/threonine protein kinase</fullName>
        <ecNumber evidence="3">2.7.11.1</ecNumber>
    </recommendedName>
</protein>
<dbReference type="CDD" id="cd14125">
    <property type="entry name" value="STKc_CK1_delta_epsilon"/>
    <property type="match status" value="1"/>
</dbReference>
<dbReference type="GO" id="GO:0005524">
    <property type="term" value="F:ATP binding"/>
    <property type="evidence" value="ECO:0007669"/>
    <property type="project" value="UniProtKB-UniRule"/>
</dbReference>
<reference evidence="20" key="1">
    <citation type="journal article" date="2017" name="Genome Biol.">
        <title>Comparative genomics reveals high biological diversity and specific adaptations in the industrially and medically important fungal genus Aspergillus.</title>
        <authorList>
            <person name="de Vries R.P."/>
            <person name="Riley R."/>
            <person name="Wiebenga A."/>
            <person name="Aguilar-Osorio G."/>
            <person name="Amillis S."/>
            <person name="Uchima C.A."/>
            <person name="Anderluh G."/>
            <person name="Asadollahi M."/>
            <person name="Askin M."/>
            <person name="Barry K."/>
            <person name="Battaglia E."/>
            <person name="Bayram O."/>
            <person name="Benocci T."/>
            <person name="Braus-Stromeyer S.A."/>
            <person name="Caldana C."/>
            <person name="Canovas D."/>
            <person name="Cerqueira G.C."/>
            <person name="Chen F."/>
            <person name="Chen W."/>
            <person name="Choi C."/>
            <person name="Clum A."/>
            <person name="Dos Santos R.A."/>
            <person name="Damasio A.R."/>
            <person name="Diallinas G."/>
            <person name="Emri T."/>
            <person name="Fekete E."/>
            <person name="Flipphi M."/>
            <person name="Freyberg S."/>
            <person name="Gallo A."/>
            <person name="Gournas C."/>
            <person name="Habgood R."/>
            <person name="Hainaut M."/>
            <person name="Harispe M.L."/>
            <person name="Henrissat B."/>
            <person name="Hilden K.S."/>
            <person name="Hope R."/>
            <person name="Hossain A."/>
            <person name="Karabika E."/>
            <person name="Karaffa L."/>
            <person name="Karanyi Z."/>
            <person name="Krasevec N."/>
            <person name="Kuo A."/>
            <person name="Kusch H."/>
            <person name="LaButti K."/>
            <person name="Lagendijk E.L."/>
            <person name="Lapidus A."/>
            <person name="Levasseur A."/>
            <person name="Lindquist E."/>
            <person name="Lipzen A."/>
            <person name="Logrieco A.F."/>
            <person name="MacCabe A."/>
            <person name="Maekelae M.R."/>
            <person name="Malavazi I."/>
            <person name="Melin P."/>
            <person name="Meyer V."/>
            <person name="Mielnichuk N."/>
            <person name="Miskei M."/>
            <person name="Molnar A.P."/>
            <person name="Mule G."/>
            <person name="Ngan C.Y."/>
            <person name="Orejas M."/>
            <person name="Orosz E."/>
            <person name="Ouedraogo J.P."/>
            <person name="Overkamp K.M."/>
            <person name="Park H.-S."/>
            <person name="Perrone G."/>
            <person name="Piumi F."/>
            <person name="Punt P.J."/>
            <person name="Ram A.F."/>
            <person name="Ramon A."/>
            <person name="Rauscher S."/>
            <person name="Record E."/>
            <person name="Riano-Pachon D.M."/>
            <person name="Robert V."/>
            <person name="Roehrig J."/>
            <person name="Ruller R."/>
            <person name="Salamov A."/>
            <person name="Salih N.S."/>
            <person name="Samson R.A."/>
            <person name="Sandor E."/>
            <person name="Sanguinetti M."/>
            <person name="Schuetze T."/>
            <person name="Sepcic K."/>
            <person name="Shelest E."/>
            <person name="Sherlock G."/>
            <person name="Sophianopoulou V."/>
            <person name="Squina F.M."/>
            <person name="Sun H."/>
            <person name="Susca A."/>
            <person name="Todd R.B."/>
            <person name="Tsang A."/>
            <person name="Unkles S.E."/>
            <person name="van de Wiele N."/>
            <person name="van Rossen-Uffink D."/>
            <person name="Oliveira J.V."/>
            <person name="Vesth T.C."/>
            <person name="Visser J."/>
            <person name="Yu J.-H."/>
            <person name="Zhou M."/>
            <person name="Andersen M.R."/>
            <person name="Archer D.B."/>
            <person name="Baker S.E."/>
            <person name="Benoit I."/>
            <person name="Brakhage A.A."/>
            <person name="Braus G.H."/>
            <person name="Fischer R."/>
            <person name="Frisvad J.C."/>
            <person name="Goldman G.H."/>
            <person name="Houbraken J."/>
            <person name="Oakley B."/>
            <person name="Pocsi I."/>
            <person name="Scazzocchio C."/>
            <person name="Seiboth B."/>
            <person name="vanKuyk P.A."/>
            <person name="Wortman J."/>
            <person name="Dyer P.S."/>
            <person name="Grigoriev I.V."/>
        </authorList>
    </citation>
    <scope>NUCLEOTIDE SEQUENCE [LARGE SCALE GENOMIC DNA]</scope>
    <source>
        <strain evidence="20">CBS 583.65</strain>
    </source>
</reference>
<feature type="region of interest" description="Disordered" evidence="17">
    <location>
        <begin position="1432"/>
        <end position="1454"/>
    </location>
</feature>
<feature type="coiled-coil region" evidence="16">
    <location>
        <begin position="937"/>
        <end position="1006"/>
    </location>
</feature>
<dbReference type="InterPro" id="IPR000719">
    <property type="entry name" value="Prot_kinase_dom"/>
</dbReference>
<keyword evidence="4" id="KW-0880">Kelch repeat</keyword>
<feature type="compositionally biased region" description="Polar residues" evidence="17">
    <location>
        <begin position="466"/>
        <end position="497"/>
    </location>
</feature>
<evidence type="ECO:0000256" key="5">
    <source>
        <dbReference type="ARBA" id="ARBA00022490"/>
    </source>
</evidence>
<feature type="region of interest" description="Disordered" evidence="17">
    <location>
        <begin position="1795"/>
        <end position="1850"/>
    </location>
</feature>
<feature type="domain" description="Protein kinase" evidence="18">
    <location>
        <begin position="1496"/>
        <end position="1765"/>
    </location>
</feature>
<dbReference type="SUPFAM" id="SSF56112">
    <property type="entry name" value="Protein kinase-like (PK-like)"/>
    <property type="match status" value="1"/>
</dbReference>
<dbReference type="VEuPathDB" id="FungiDB:ASPVEDRAFT_84972"/>
<dbReference type="EC" id="2.7.11.1" evidence="3"/>
<dbReference type="GO" id="GO:0005737">
    <property type="term" value="C:cytoplasm"/>
    <property type="evidence" value="ECO:0007669"/>
    <property type="project" value="UniProtKB-SubCell"/>
</dbReference>
<dbReference type="RefSeq" id="XP_040669287.1">
    <property type="nucleotide sequence ID" value="XM_040817632.1"/>
</dbReference>
<keyword evidence="9 15" id="KW-0547">Nucleotide-binding</keyword>
<evidence type="ECO:0000259" key="18">
    <source>
        <dbReference type="PROSITE" id="PS50011"/>
    </source>
</evidence>